<evidence type="ECO:0000313" key="3">
    <source>
        <dbReference type="EMBL" id="PAT34647.1"/>
    </source>
</evidence>
<feature type="compositionally biased region" description="Pro residues" evidence="1">
    <location>
        <begin position="1"/>
        <end position="14"/>
    </location>
</feature>
<evidence type="ECO:0000256" key="2">
    <source>
        <dbReference type="SAM" id="Phobius"/>
    </source>
</evidence>
<proteinExistence type="predicted"/>
<sequence length="227" mass="24194">MSHALPPTPEPPQPAAQGHTASPGPAGQLSASEVLVQLLARLDKPSFSVRELMALMGDKGLLMLCALMTLPFLFPVSIPGVSTVFGCAILLIALSISLGRLPWLPPFIADRQLSAERLRPVLQRGLGVLRRLDSILKPLRMHRLTGGPMRNLNGLAIMFAAVLLMLPLGLVPFSNTLPGIAILLLSLGVAQRDGLLVLGGYLVTLGSVVYFGLLAWAAWKAGSHFFI</sequence>
<feature type="transmembrane region" description="Helical" evidence="2">
    <location>
        <begin position="194"/>
        <end position="219"/>
    </location>
</feature>
<dbReference type="InterPro" id="IPR010331">
    <property type="entry name" value="ExoD"/>
</dbReference>
<evidence type="ECO:0000256" key="1">
    <source>
        <dbReference type="SAM" id="MobiDB-lite"/>
    </source>
</evidence>
<reference evidence="3 4" key="1">
    <citation type="submission" date="2017-08" db="EMBL/GenBank/DDBJ databases">
        <title>WGS of Clinical strains of the CDC Group NO-1 linked to zoonotic infections in humans.</title>
        <authorList>
            <person name="Bernier A.-M."/>
            <person name="Bernard K."/>
        </authorList>
    </citation>
    <scope>NUCLEOTIDE SEQUENCE [LARGE SCALE GENOMIC DNA]</scope>
    <source>
        <strain evidence="3 4">NML03-0146</strain>
    </source>
</reference>
<feature type="transmembrane region" description="Helical" evidence="2">
    <location>
        <begin position="83"/>
        <end position="103"/>
    </location>
</feature>
<dbReference type="PANTHER" id="PTHR41795:SF1">
    <property type="entry name" value="EXOPOLYSACCHARIDE SYNTHESIS PROTEIN"/>
    <property type="match status" value="1"/>
</dbReference>
<comment type="caution">
    <text evidence="3">The sequence shown here is derived from an EMBL/GenBank/DDBJ whole genome shotgun (WGS) entry which is preliminary data.</text>
</comment>
<name>A0A2A2AA47_9BURK</name>
<feature type="transmembrane region" description="Helical" evidence="2">
    <location>
        <begin position="152"/>
        <end position="174"/>
    </location>
</feature>
<dbReference type="Pfam" id="PF06055">
    <property type="entry name" value="ExoD"/>
    <property type="match status" value="1"/>
</dbReference>
<keyword evidence="2" id="KW-1133">Transmembrane helix</keyword>
<dbReference type="RefSeq" id="WP_095549722.1">
    <property type="nucleotide sequence ID" value="NZ_NSJF01000003.1"/>
</dbReference>
<gene>
    <name evidence="3" type="ORF">CK620_07075</name>
</gene>
<feature type="region of interest" description="Disordered" evidence="1">
    <location>
        <begin position="1"/>
        <end position="27"/>
    </location>
</feature>
<dbReference type="PANTHER" id="PTHR41795">
    <property type="entry name" value="EXOPOLYSACCHARIDE SYNTHESIS PROTEIN"/>
    <property type="match status" value="1"/>
</dbReference>
<organism evidence="3 4">
    <name type="scientific">Vandammella animalimorsus</name>
    <dbReference type="NCBI Taxonomy" id="2029117"/>
    <lineage>
        <taxon>Bacteria</taxon>
        <taxon>Pseudomonadati</taxon>
        <taxon>Pseudomonadota</taxon>
        <taxon>Betaproteobacteria</taxon>
        <taxon>Burkholderiales</taxon>
        <taxon>Comamonadaceae</taxon>
        <taxon>Vandammella</taxon>
    </lineage>
</organism>
<keyword evidence="2" id="KW-0812">Transmembrane</keyword>
<dbReference type="PIRSF" id="PIRSF033239">
    <property type="entry name" value="ExoD"/>
    <property type="match status" value="1"/>
</dbReference>
<keyword evidence="2" id="KW-0472">Membrane</keyword>
<dbReference type="Proteomes" id="UP000217999">
    <property type="component" value="Unassembled WGS sequence"/>
</dbReference>
<dbReference type="AlphaFoldDB" id="A0A2A2AA47"/>
<accession>A0A2A2AA47</accession>
<protein>
    <submittedName>
        <fullName evidence="3">Protein exod</fullName>
    </submittedName>
</protein>
<dbReference type="EMBL" id="NSJF01000003">
    <property type="protein sequence ID" value="PAT34647.1"/>
    <property type="molecule type" value="Genomic_DNA"/>
</dbReference>
<evidence type="ECO:0000313" key="4">
    <source>
        <dbReference type="Proteomes" id="UP000217999"/>
    </source>
</evidence>